<feature type="region of interest" description="Disordered" evidence="1">
    <location>
        <begin position="85"/>
        <end position="104"/>
    </location>
</feature>
<keyword evidence="5" id="KW-1185">Reference proteome</keyword>
<name>A0A814XUI9_9BILA</name>
<evidence type="ECO:0000256" key="1">
    <source>
        <dbReference type="SAM" id="MobiDB-lite"/>
    </source>
</evidence>
<dbReference type="AlphaFoldDB" id="A0A814XUI9"/>
<accession>A0A814XUI9</accession>
<organism evidence="3 5">
    <name type="scientific">Didymodactylos carnosus</name>
    <dbReference type="NCBI Taxonomy" id="1234261"/>
    <lineage>
        <taxon>Eukaryota</taxon>
        <taxon>Metazoa</taxon>
        <taxon>Spiralia</taxon>
        <taxon>Gnathifera</taxon>
        <taxon>Rotifera</taxon>
        <taxon>Eurotatoria</taxon>
        <taxon>Bdelloidea</taxon>
        <taxon>Philodinida</taxon>
        <taxon>Philodinidae</taxon>
        <taxon>Didymodactylos</taxon>
    </lineage>
</organism>
<gene>
    <name evidence="3" type="ORF">GPM918_LOCUS24663</name>
    <name evidence="4" type="ORF">SRO942_LOCUS24666</name>
</gene>
<evidence type="ECO:0000313" key="4">
    <source>
        <dbReference type="EMBL" id="CAF3983953.1"/>
    </source>
</evidence>
<proteinExistence type="predicted"/>
<protein>
    <submittedName>
        <fullName evidence="3">Uncharacterized protein</fullName>
    </submittedName>
</protein>
<sequence>MEKAVESVIVAVVIVSLFGQNQCYSQEHTTDEHDMLLAQLRSILLDRNDEMVLKTYDQMDYNRRGSAPLHHLDSDYRTKSINGLNSAKHEQSSSEAWELSGIHR</sequence>
<evidence type="ECO:0000313" key="3">
    <source>
        <dbReference type="EMBL" id="CAF1220537.1"/>
    </source>
</evidence>
<evidence type="ECO:0000313" key="5">
    <source>
        <dbReference type="Proteomes" id="UP000663829"/>
    </source>
</evidence>
<feature type="chain" id="PRO_5036411117" evidence="2">
    <location>
        <begin position="26"/>
        <end position="104"/>
    </location>
</feature>
<reference evidence="3" key="1">
    <citation type="submission" date="2021-02" db="EMBL/GenBank/DDBJ databases">
        <authorList>
            <person name="Nowell W R."/>
        </authorList>
    </citation>
    <scope>NUCLEOTIDE SEQUENCE</scope>
</reference>
<comment type="caution">
    <text evidence="3">The sequence shown here is derived from an EMBL/GenBank/DDBJ whole genome shotgun (WGS) entry which is preliminary data.</text>
</comment>
<dbReference type="EMBL" id="CAJNOQ010009282">
    <property type="protein sequence ID" value="CAF1220537.1"/>
    <property type="molecule type" value="Genomic_DNA"/>
</dbReference>
<keyword evidence="2" id="KW-0732">Signal</keyword>
<evidence type="ECO:0000256" key="2">
    <source>
        <dbReference type="SAM" id="SignalP"/>
    </source>
</evidence>
<dbReference type="EMBL" id="CAJOBC010009285">
    <property type="protein sequence ID" value="CAF3983953.1"/>
    <property type="molecule type" value="Genomic_DNA"/>
</dbReference>
<dbReference type="Proteomes" id="UP000663829">
    <property type="component" value="Unassembled WGS sequence"/>
</dbReference>
<dbReference type="Proteomes" id="UP000681722">
    <property type="component" value="Unassembled WGS sequence"/>
</dbReference>
<feature type="signal peptide" evidence="2">
    <location>
        <begin position="1"/>
        <end position="25"/>
    </location>
</feature>